<dbReference type="PANTHER" id="PTHR15108">
    <property type="entry name" value="N-ACYLGLUCOSAMINE-2-EPIMERASE"/>
    <property type="match status" value="1"/>
</dbReference>
<dbReference type="InterPro" id="IPR010819">
    <property type="entry name" value="AGE/CE"/>
</dbReference>
<dbReference type="EC" id="5.-.-.-" evidence="3"/>
<comment type="similarity">
    <text evidence="1">Belongs to the N-acylglucosamine 2-epimerase family.</text>
</comment>
<evidence type="ECO:0000313" key="3">
    <source>
        <dbReference type="EMBL" id="MDS9469505.1"/>
    </source>
</evidence>
<dbReference type="SUPFAM" id="SSF48208">
    <property type="entry name" value="Six-hairpin glycosidases"/>
    <property type="match status" value="1"/>
</dbReference>
<keyword evidence="4" id="KW-1185">Reference proteome</keyword>
<keyword evidence="2 3" id="KW-0413">Isomerase</keyword>
<dbReference type="InterPro" id="IPR012341">
    <property type="entry name" value="6hp_glycosidase-like_sf"/>
</dbReference>
<evidence type="ECO:0000256" key="1">
    <source>
        <dbReference type="ARBA" id="ARBA00008558"/>
    </source>
</evidence>
<gene>
    <name evidence="3" type="ORF">RGQ15_18220</name>
</gene>
<dbReference type="Pfam" id="PF07221">
    <property type="entry name" value="GlcNAc_2-epim"/>
    <property type="match status" value="1"/>
</dbReference>
<reference evidence="4" key="1">
    <citation type="submission" date="2023-07" db="EMBL/GenBank/DDBJ databases">
        <title>Paracoccus sp. MBLB3053 whole genome sequence.</title>
        <authorList>
            <person name="Hwang C.Y."/>
            <person name="Cho E.-S."/>
            <person name="Seo M.-J."/>
        </authorList>
    </citation>
    <scope>NUCLEOTIDE SEQUENCE [LARGE SCALE GENOMIC DNA]</scope>
    <source>
        <strain evidence="4">MBLB3053</strain>
    </source>
</reference>
<accession>A0ABU2HYA1</accession>
<dbReference type="RefSeq" id="WP_311162144.1">
    <property type="nucleotide sequence ID" value="NZ_JAVQLW010000003.1"/>
</dbReference>
<sequence length="403" mass="45260">MPIELNHLPQAPRDLGWLKEQAQALWDFHAAALDGKGGFTMLDMSGSPLPHEPRGSGSERALHDVCRMVHSYALATRVDHPQASEIVEKGMRWLLDRQRDTVNGGFFWSVDDAGPIDSRKQAYGHAFVLLAAASAHRAGNGDAEQLRDLALDAIWSRFWEEDHGVVSDTFEVDWTGGLDYRGQNPNMHLTEAFLAAHAAWGDARYLDAATRITTRLIGENARDAGWVVPEHFDSQWQVDANFDGDAMFRPSGTTPGHALEWSRLVVELWLRTGKCHAWMPEAADALFRKAIDLGWLPEGGFAYTLGNDGSVSRDWRLWWPVAEAIAAAWTLNAIRPDPFYREWYERCWSFADLYLIDHMHGGWFHQIDADGKPETGVFSGKPDIYHALQACLIPAGMMWPVKT</sequence>
<dbReference type="EMBL" id="JAVQLW010000003">
    <property type="protein sequence ID" value="MDS9469505.1"/>
    <property type="molecule type" value="Genomic_DNA"/>
</dbReference>
<dbReference type="GO" id="GO:0016853">
    <property type="term" value="F:isomerase activity"/>
    <property type="evidence" value="ECO:0007669"/>
    <property type="project" value="UniProtKB-KW"/>
</dbReference>
<proteinExistence type="inferred from homology"/>
<protein>
    <submittedName>
        <fullName evidence="3">AGE family epimerase/isomerase</fullName>
        <ecNumber evidence="3">5.-.-.-</ecNumber>
    </submittedName>
</protein>
<evidence type="ECO:0000313" key="4">
    <source>
        <dbReference type="Proteomes" id="UP001269144"/>
    </source>
</evidence>
<organism evidence="3 4">
    <name type="scientific">Paracoccus aurantius</name>
    <dbReference type="NCBI Taxonomy" id="3073814"/>
    <lineage>
        <taxon>Bacteria</taxon>
        <taxon>Pseudomonadati</taxon>
        <taxon>Pseudomonadota</taxon>
        <taxon>Alphaproteobacteria</taxon>
        <taxon>Rhodobacterales</taxon>
        <taxon>Paracoccaceae</taxon>
        <taxon>Paracoccus</taxon>
    </lineage>
</organism>
<dbReference type="InterPro" id="IPR008928">
    <property type="entry name" value="6-hairpin_glycosidase_sf"/>
</dbReference>
<dbReference type="Gene3D" id="1.50.10.10">
    <property type="match status" value="1"/>
</dbReference>
<evidence type="ECO:0000256" key="2">
    <source>
        <dbReference type="ARBA" id="ARBA00023235"/>
    </source>
</evidence>
<dbReference type="Proteomes" id="UP001269144">
    <property type="component" value="Unassembled WGS sequence"/>
</dbReference>
<comment type="caution">
    <text evidence="3">The sequence shown here is derived from an EMBL/GenBank/DDBJ whole genome shotgun (WGS) entry which is preliminary data.</text>
</comment>
<name>A0ABU2HYA1_9RHOB</name>